<reference evidence="2" key="1">
    <citation type="journal article" date="2019" name="Int. J. Syst. Evol. Microbiol.">
        <title>The Global Catalogue of Microorganisms (GCM) 10K type strain sequencing project: providing services to taxonomists for standard genome sequencing and annotation.</title>
        <authorList>
            <consortium name="The Broad Institute Genomics Platform"/>
            <consortium name="The Broad Institute Genome Sequencing Center for Infectious Disease"/>
            <person name="Wu L."/>
            <person name="Ma J."/>
        </authorList>
    </citation>
    <scope>NUCLEOTIDE SEQUENCE [LARGE SCALE GENOMIC DNA]</scope>
    <source>
        <strain evidence="2">GH52</strain>
    </source>
</reference>
<organism evidence="1 2">
    <name type="scientific">Paenibacillus yanchengensis</name>
    <dbReference type="NCBI Taxonomy" id="2035833"/>
    <lineage>
        <taxon>Bacteria</taxon>
        <taxon>Bacillati</taxon>
        <taxon>Bacillota</taxon>
        <taxon>Bacilli</taxon>
        <taxon>Bacillales</taxon>
        <taxon>Paenibacillaceae</taxon>
        <taxon>Paenibacillus</taxon>
    </lineage>
</organism>
<gene>
    <name evidence="1" type="ORF">ACFSJH_06240</name>
</gene>
<evidence type="ECO:0008006" key="3">
    <source>
        <dbReference type="Google" id="ProtNLM"/>
    </source>
</evidence>
<dbReference type="RefSeq" id="WP_377770386.1">
    <property type="nucleotide sequence ID" value="NZ_JBHUHO010000016.1"/>
</dbReference>
<evidence type="ECO:0000313" key="1">
    <source>
        <dbReference type="EMBL" id="MFD2115332.1"/>
    </source>
</evidence>
<accession>A0ABW4YI40</accession>
<sequence>MATFILEKETAITNGLQGLQSVGANNICEVCIASGGSCCNECPFLKDKVGCQQRNISCTAWLCGYLKYLLYELDLLTHWNVFWEQVPGQSYRMDFTPDQFPVELQLQIPELPQYAAYIAKDLQQLVRQRGGALIAFELRERLDRQIDRLDLYEPGSRSYKRVQKNIQKLAEPFSQFQQFVAAERLAKRL</sequence>
<keyword evidence="2" id="KW-1185">Reference proteome</keyword>
<proteinExistence type="predicted"/>
<comment type="caution">
    <text evidence="1">The sequence shown here is derived from an EMBL/GenBank/DDBJ whole genome shotgun (WGS) entry which is preliminary data.</text>
</comment>
<evidence type="ECO:0000313" key="2">
    <source>
        <dbReference type="Proteomes" id="UP001597362"/>
    </source>
</evidence>
<protein>
    <recommendedName>
        <fullName evidence="3">DNA mismatch repair protein</fullName>
    </recommendedName>
</protein>
<name>A0ABW4YI40_9BACL</name>
<dbReference type="Proteomes" id="UP001597362">
    <property type="component" value="Unassembled WGS sequence"/>
</dbReference>
<dbReference type="EMBL" id="JBHUHO010000016">
    <property type="protein sequence ID" value="MFD2115332.1"/>
    <property type="molecule type" value="Genomic_DNA"/>
</dbReference>